<accession>A0A396IGA8</accession>
<evidence type="ECO:0000313" key="2">
    <source>
        <dbReference type="EMBL" id="RHN64640.1"/>
    </source>
</evidence>
<comment type="caution">
    <text evidence="2">The sequence shown here is derived from an EMBL/GenBank/DDBJ whole genome shotgun (WGS) entry which is preliminary data.</text>
</comment>
<dbReference type="PANTHER" id="PTHR13251">
    <property type="entry name" value="EPILEPSY HOLOPROSENCEPHALY CANDIDATE 1/TMEM1"/>
    <property type="match status" value="1"/>
</dbReference>
<sequence length="192" mass="22584">MAEVETEAEAEKKEEALEGLKRHVKNLYGVNHSLLKIGGVECSGIPKIVHLFTFTFFSISMTIQFRRLSSEMMKRKPTMWGMFLSWLITIHCHECCKYDMHFPEAHFWEDLESKIMECIRNTVDRRVQFYEDEIRKLSEQRLMPVWNFCNFFILKVHPFLMNCGPKSTINCSESPTFINFPLQLILGDCGFL</sequence>
<protein>
    <recommendedName>
        <fullName evidence="1">TRAPPC10/Trs130 N-terminal domain-containing protein</fullName>
    </recommendedName>
</protein>
<organism evidence="2">
    <name type="scientific">Medicago truncatula</name>
    <name type="common">Barrel medic</name>
    <name type="synonym">Medicago tribuloides</name>
    <dbReference type="NCBI Taxonomy" id="3880"/>
    <lineage>
        <taxon>Eukaryota</taxon>
        <taxon>Viridiplantae</taxon>
        <taxon>Streptophyta</taxon>
        <taxon>Embryophyta</taxon>
        <taxon>Tracheophyta</taxon>
        <taxon>Spermatophyta</taxon>
        <taxon>Magnoliopsida</taxon>
        <taxon>eudicotyledons</taxon>
        <taxon>Gunneridae</taxon>
        <taxon>Pentapetalae</taxon>
        <taxon>rosids</taxon>
        <taxon>fabids</taxon>
        <taxon>Fabales</taxon>
        <taxon>Fabaceae</taxon>
        <taxon>Papilionoideae</taxon>
        <taxon>50 kb inversion clade</taxon>
        <taxon>NPAAA clade</taxon>
        <taxon>Hologalegina</taxon>
        <taxon>IRL clade</taxon>
        <taxon>Trifolieae</taxon>
        <taxon>Medicago</taxon>
    </lineage>
</organism>
<dbReference type="EMBL" id="PSQE01000004">
    <property type="protein sequence ID" value="RHN64640.1"/>
    <property type="molecule type" value="Genomic_DNA"/>
</dbReference>
<dbReference type="InterPro" id="IPR045126">
    <property type="entry name" value="TRAPPC10/Trs130"/>
</dbReference>
<dbReference type="PANTHER" id="PTHR13251:SF3">
    <property type="entry name" value="TRAFFICKING PROTEIN PARTICLE COMPLEX SUBUNIT 10"/>
    <property type="match status" value="1"/>
</dbReference>
<proteinExistence type="predicted"/>
<gene>
    <name evidence="2" type="ORF">MtrunA17_Chr4g0071251</name>
</gene>
<dbReference type="GO" id="GO:0048193">
    <property type="term" value="P:Golgi vesicle transport"/>
    <property type="evidence" value="ECO:0007669"/>
    <property type="project" value="InterPro"/>
</dbReference>
<dbReference type="InterPro" id="IPR056913">
    <property type="entry name" value="TRAPPC10/Trs130_N"/>
</dbReference>
<name>A0A396IGA8_MEDTR</name>
<dbReference type="AlphaFoldDB" id="A0A396IGA8"/>
<evidence type="ECO:0000259" key="1">
    <source>
        <dbReference type="Pfam" id="PF23036"/>
    </source>
</evidence>
<dbReference type="Gramene" id="rna27474">
    <property type="protein sequence ID" value="RHN64640.1"/>
    <property type="gene ID" value="gene27474"/>
</dbReference>
<dbReference type="Pfam" id="PF23036">
    <property type="entry name" value="TRAPPC10_1st"/>
    <property type="match status" value="1"/>
</dbReference>
<reference evidence="2" key="1">
    <citation type="journal article" date="2018" name="Nat. Plants">
        <title>Whole-genome landscape of Medicago truncatula symbiotic genes.</title>
        <authorList>
            <person name="Pecrix Y."/>
            <person name="Gamas P."/>
            <person name="Carrere S."/>
        </authorList>
    </citation>
    <scope>NUCLEOTIDE SEQUENCE</scope>
    <source>
        <tissue evidence="2">Leaves</tissue>
    </source>
</reference>
<dbReference type="Proteomes" id="UP000265566">
    <property type="component" value="Chromosome 4"/>
</dbReference>
<feature type="domain" description="TRAPPC10/Trs130 N-terminal" evidence="1">
    <location>
        <begin position="104"/>
        <end position="155"/>
    </location>
</feature>
<dbReference type="GO" id="GO:1990071">
    <property type="term" value="C:TRAPPII protein complex"/>
    <property type="evidence" value="ECO:0007669"/>
    <property type="project" value="InterPro"/>
</dbReference>